<dbReference type="AlphaFoldDB" id="A0A1L7XF15"/>
<dbReference type="EMBL" id="FJOG01000024">
    <property type="protein sequence ID" value="CZR63639.1"/>
    <property type="molecule type" value="Genomic_DNA"/>
</dbReference>
<evidence type="ECO:0000313" key="10">
    <source>
        <dbReference type="EMBL" id="CZR63639.1"/>
    </source>
</evidence>
<dbReference type="Pfam" id="PF06964">
    <property type="entry name" value="Alpha-L-AF_C"/>
    <property type="match status" value="1"/>
</dbReference>
<sequence length="644" mass="69463">MLSSLVLLPFVASIASAINLTVASSGGNVTSPLLYGLMFEDINHSGDGGIYAELIQNRAFQGSTEHPSTLEPWAAIGNATLSLQNTSVPLSSALPVSINVAAASEKTKGTIGLSNPGWWGIDIQPQPYTGSFFALGSYKGKFTIKLKSALTSQVFASLSIPSSTQADKWVEHKFVLEPKIAAPNVNNTFTIEFESGQGSVNFNLISLFPPTYKGTPNGNRPELMAALKGLNPSFLRMPGGNNIEGDSYHYRWAWNETIGPLTSRPGRPGTWGYENTDGLGLIEYFNWCTDLEMEPLLAVWSGMYLGTKDVLSEAALAPYVNDTLNELEFLLGDASTPYGSLRASLGYPKPFELKYVEIGNEDNLEGGAGSYASYRFSMFFNAIHAKYPDITIISSTGDLTAVGDGSATDYHVYTLPDHFVANFDLWDNVPRTHKVLLGEYANVQYNIKDQPLAGVNWSAAKLEWPIWAGAISESIWSIGAERNGDVIIGQSYAPGFMNRNSYEWSPDLISFTADPAQTVLSTSYYAIELLSNARYNATVPITSDTGFGPAYWVAGVSEPGKYTFKTAIYNATSTVPFNIAFEGLSAGSKGTLTVLTAPDGLSSNTLVDGTVVDVVQKKVTELKASSAGSFTFELENYSVAVLTT</sequence>
<dbReference type="STRING" id="576137.A0A1L7XF15"/>
<keyword evidence="6" id="KW-0378">Hydrolase</keyword>
<comment type="pathway">
    <text evidence="2">Glycan metabolism; L-arabinan degradation.</text>
</comment>
<keyword evidence="7" id="KW-0325">Glycoprotein</keyword>
<gene>
    <name evidence="10" type="ORF">PAC_13536</name>
</gene>
<dbReference type="SUPFAM" id="SSF51445">
    <property type="entry name" value="(Trans)glycosidases"/>
    <property type="match status" value="1"/>
</dbReference>
<dbReference type="InterPro" id="IPR010720">
    <property type="entry name" value="Alpha-L-AF_C"/>
</dbReference>
<evidence type="ECO:0000256" key="6">
    <source>
        <dbReference type="ARBA" id="ARBA00022801"/>
    </source>
</evidence>
<evidence type="ECO:0000256" key="3">
    <source>
        <dbReference type="ARBA" id="ARBA00007186"/>
    </source>
</evidence>
<evidence type="ECO:0000256" key="8">
    <source>
        <dbReference type="SAM" id="SignalP"/>
    </source>
</evidence>
<dbReference type="OrthoDB" id="406864at2759"/>
<dbReference type="PANTHER" id="PTHR31776:SF0">
    <property type="entry name" value="ALPHA-L-ARABINOFURANOSIDASE 1"/>
    <property type="match status" value="1"/>
</dbReference>
<name>A0A1L7XF15_9HELO</name>
<dbReference type="GO" id="GO:0046556">
    <property type="term" value="F:alpha-L-arabinofuranosidase activity"/>
    <property type="evidence" value="ECO:0007669"/>
    <property type="project" value="UniProtKB-EC"/>
</dbReference>
<feature type="domain" description="Alpha-L-arabinofuranosidase C-terminal" evidence="9">
    <location>
        <begin position="454"/>
        <end position="638"/>
    </location>
</feature>
<comment type="catalytic activity">
    <reaction evidence="1">
        <text>Hydrolysis of terminal non-reducing alpha-L-arabinofuranoside residues in alpha-L-arabinosides.</text>
        <dbReference type="EC" id="3.2.1.55"/>
    </reaction>
</comment>
<dbReference type="Gene3D" id="2.60.40.1180">
    <property type="entry name" value="Golgi alpha-mannosidase II"/>
    <property type="match status" value="1"/>
</dbReference>
<dbReference type="EC" id="3.2.1.55" evidence="4"/>
<protein>
    <recommendedName>
        <fullName evidence="4">non-reducing end alpha-L-arabinofuranosidase</fullName>
        <ecNumber evidence="4">3.2.1.55</ecNumber>
    </recommendedName>
</protein>
<evidence type="ECO:0000256" key="5">
    <source>
        <dbReference type="ARBA" id="ARBA00022729"/>
    </source>
</evidence>
<reference evidence="10 11" key="1">
    <citation type="submission" date="2016-03" db="EMBL/GenBank/DDBJ databases">
        <authorList>
            <person name="Ploux O."/>
        </authorList>
    </citation>
    <scope>NUCLEOTIDE SEQUENCE [LARGE SCALE GENOMIC DNA]</scope>
    <source>
        <strain evidence="10 11">UAMH 11012</strain>
    </source>
</reference>
<keyword evidence="5 8" id="KW-0732">Signal</keyword>
<feature type="signal peptide" evidence="8">
    <location>
        <begin position="1"/>
        <end position="17"/>
    </location>
</feature>
<evidence type="ECO:0000256" key="4">
    <source>
        <dbReference type="ARBA" id="ARBA00012670"/>
    </source>
</evidence>
<organism evidence="10 11">
    <name type="scientific">Phialocephala subalpina</name>
    <dbReference type="NCBI Taxonomy" id="576137"/>
    <lineage>
        <taxon>Eukaryota</taxon>
        <taxon>Fungi</taxon>
        <taxon>Dikarya</taxon>
        <taxon>Ascomycota</taxon>
        <taxon>Pezizomycotina</taxon>
        <taxon>Leotiomycetes</taxon>
        <taxon>Helotiales</taxon>
        <taxon>Mollisiaceae</taxon>
        <taxon>Phialocephala</taxon>
        <taxon>Phialocephala fortinii species complex</taxon>
    </lineage>
</organism>
<dbReference type="InterPro" id="IPR051563">
    <property type="entry name" value="Glycosyl_Hydrolase_51"/>
</dbReference>
<dbReference type="PANTHER" id="PTHR31776">
    <property type="entry name" value="ALPHA-L-ARABINOFURANOSIDASE 1"/>
    <property type="match status" value="1"/>
</dbReference>
<keyword evidence="11" id="KW-1185">Reference proteome</keyword>
<evidence type="ECO:0000256" key="1">
    <source>
        <dbReference type="ARBA" id="ARBA00001462"/>
    </source>
</evidence>
<dbReference type="SMART" id="SM00813">
    <property type="entry name" value="Alpha-L-AF_C"/>
    <property type="match status" value="1"/>
</dbReference>
<comment type="similarity">
    <text evidence="3">Belongs to the glycosyl hydrolase 51 family.</text>
</comment>
<evidence type="ECO:0000256" key="2">
    <source>
        <dbReference type="ARBA" id="ARBA00004834"/>
    </source>
</evidence>
<dbReference type="InterPro" id="IPR017853">
    <property type="entry name" value="GH"/>
</dbReference>
<accession>A0A1L7XF15</accession>
<evidence type="ECO:0000259" key="9">
    <source>
        <dbReference type="SMART" id="SM00813"/>
    </source>
</evidence>
<dbReference type="InterPro" id="IPR055235">
    <property type="entry name" value="ASD1_cat"/>
</dbReference>
<evidence type="ECO:0000313" key="11">
    <source>
        <dbReference type="Proteomes" id="UP000184330"/>
    </source>
</evidence>
<dbReference type="GO" id="GO:0031222">
    <property type="term" value="P:arabinan catabolic process"/>
    <property type="evidence" value="ECO:0007669"/>
    <property type="project" value="UniProtKB-UniPathway"/>
</dbReference>
<dbReference type="GO" id="GO:0046373">
    <property type="term" value="P:L-arabinose metabolic process"/>
    <property type="evidence" value="ECO:0007669"/>
    <property type="project" value="InterPro"/>
</dbReference>
<dbReference type="Gene3D" id="3.20.20.80">
    <property type="entry name" value="Glycosidases"/>
    <property type="match status" value="1"/>
</dbReference>
<proteinExistence type="inferred from homology"/>
<dbReference type="Pfam" id="PF22848">
    <property type="entry name" value="ASD1_dom"/>
    <property type="match status" value="1"/>
</dbReference>
<dbReference type="Proteomes" id="UP000184330">
    <property type="component" value="Unassembled WGS sequence"/>
</dbReference>
<dbReference type="InterPro" id="IPR013780">
    <property type="entry name" value="Glyco_hydro_b"/>
</dbReference>
<dbReference type="UniPathway" id="UPA00667"/>
<feature type="chain" id="PRO_5013267679" description="non-reducing end alpha-L-arabinofuranosidase" evidence="8">
    <location>
        <begin position="18"/>
        <end position="644"/>
    </location>
</feature>
<evidence type="ECO:0000256" key="7">
    <source>
        <dbReference type="ARBA" id="ARBA00023180"/>
    </source>
</evidence>